<dbReference type="Pfam" id="PF07098">
    <property type="entry name" value="DUF1360"/>
    <property type="match status" value="1"/>
</dbReference>
<evidence type="ECO:0000313" key="2">
    <source>
        <dbReference type="Proteomes" id="UP000004221"/>
    </source>
</evidence>
<evidence type="ECO:0008006" key="3">
    <source>
        <dbReference type="Google" id="ProtNLM"/>
    </source>
</evidence>
<comment type="caution">
    <text evidence="1">The sequence shown here is derived from an EMBL/GenBank/DDBJ whole genome shotgun (WGS) entry which is preliminary data.</text>
</comment>
<evidence type="ECO:0000313" key="1">
    <source>
        <dbReference type="EMBL" id="CCF83092.1"/>
    </source>
</evidence>
<proteinExistence type="predicted"/>
<dbReference type="InterPro" id="IPR010773">
    <property type="entry name" value="Mycophage_PG1_Gp7"/>
</dbReference>
<dbReference type="Proteomes" id="UP000004221">
    <property type="component" value="Unassembled WGS sequence"/>
</dbReference>
<keyword evidence="2" id="KW-1185">Reference proteome</keyword>
<gene>
    <name evidence="1" type="ORF">NITHO_1830024</name>
</gene>
<dbReference type="EMBL" id="CAGS01000094">
    <property type="protein sequence ID" value="CCF83092.1"/>
    <property type="molecule type" value="Genomic_DNA"/>
</dbReference>
<accession>I4EEI0</accession>
<sequence>MSSTKIDILENRATKLTLIGLFFTLLGVFSKWSADHNENLEIRPFDLLLIGLSAFRTGHMIAYERVAEPLRAPFTETVPDDTGAGETVVAEGTGIRFALGELLSCPICAGTWAAAALVYGLHLAPRPTRVFLTIMGATGIAELLNSAIEALTWLAESERKQSAP</sequence>
<reference evidence="1 2" key="1">
    <citation type="journal article" date="2012" name="ISME J.">
        <title>Nitrification expanded: discovery, physiology and genomics of a nitrite-oxidizing bacterium from the phylum Chloroflexi.</title>
        <authorList>
            <person name="Sorokin D.Y."/>
            <person name="Lucker S."/>
            <person name="Vejmelkova D."/>
            <person name="Kostrikina N.A."/>
            <person name="Kleerebezem R."/>
            <person name="Rijpstra W.I."/>
            <person name="Damste J.S."/>
            <person name="Le Paslier D."/>
            <person name="Muyzer G."/>
            <person name="Wagner M."/>
            <person name="van Loosdrecht M.C."/>
            <person name="Daims H."/>
        </authorList>
    </citation>
    <scope>NUCLEOTIDE SEQUENCE [LARGE SCALE GENOMIC DNA]</scope>
    <source>
        <strain evidence="2">none</strain>
    </source>
</reference>
<dbReference type="OrthoDB" id="4722315at2"/>
<name>I4EEI0_9BACT</name>
<protein>
    <recommendedName>
        <fullName evidence="3">DUF1360 domain-containing protein</fullName>
    </recommendedName>
</protein>
<dbReference type="RefSeq" id="WP_008475842.1">
    <property type="nucleotide sequence ID" value="NZ_CAGS01000094.1"/>
</dbReference>
<organism evidence="1 2">
    <name type="scientific">Nitrolancea hollandica Lb</name>
    <dbReference type="NCBI Taxonomy" id="1129897"/>
    <lineage>
        <taxon>Bacteria</taxon>
        <taxon>Pseudomonadati</taxon>
        <taxon>Thermomicrobiota</taxon>
        <taxon>Thermomicrobia</taxon>
        <taxon>Sphaerobacterales</taxon>
        <taxon>Sphaerobacterineae</taxon>
        <taxon>Sphaerobacteraceae</taxon>
        <taxon>Nitrolancea</taxon>
    </lineage>
</organism>
<dbReference type="AlphaFoldDB" id="I4EEI0"/>